<name>A0A2X4VPV8_LEDLE</name>
<dbReference type="GO" id="GO:0004518">
    <property type="term" value="F:nuclease activity"/>
    <property type="evidence" value="ECO:0007669"/>
    <property type="project" value="UniProtKB-KW"/>
</dbReference>
<accession>A0A2X4VPV8</accession>
<dbReference type="PANTHER" id="PTHR33607">
    <property type="entry name" value="ENDONUCLEASE-1"/>
    <property type="match status" value="1"/>
</dbReference>
<evidence type="ECO:0000256" key="1">
    <source>
        <dbReference type="ARBA" id="ARBA00022722"/>
    </source>
</evidence>
<evidence type="ECO:0000313" key="3">
    <source>
        <dbReference type="EMBL" id="SQI54136.1"/>
    </source>
</evidence>
<dbReference type="PANTHER" id="PTHR33607:SF2">
    <property type="entry name" value="ENDONUCLEASE-1"/>
    <property type="match status" value="1"/>
</dbReference>
<dbReference type="EMBL" id="LS483476">
    <property type="protein sequence ID" value="SQI54136.1"/>
    <property type="molecule type" value="Genomic_DNA"/>
</dbReference>
<protein>
    <submittedName>
        <fullName evidence="3">Extracellular ribonuclease</fullName>
        <ecNumber evidence="3">3.1.-.-</ecNumber>
    </submittedName>
</protein>
<gene>
    <name evidence="3" type="primary">bsn</name>
    <name evidence="3" type="ORF">NCTC4824_01251</name>
</gene>
<sequence>MNTERNKAMLASLEKFRIKLLNSELTYFDLPADKEDVQHYYRQFDFQLPTSSKMFHPLHSLVKESHEHKIPYYISKDEYLYTWVDLQSNGMVKNIYSGVENSPSDLVNKDLEVRMRQDLQSAEVVPEDLKFNAEHAVPQSWFGGREPMKGDLHHLFACEPACNAARSNFAYHDFVNYTPESSSEKIQNQCGVAFAELFEPEFGKGTIARAVFYFILRYPYEIRKPFKRKVNFKLLRNWNRQFPPSMYEKHRNQAIFHIQGNRNPFIDFPDLADKLYFPL</sequence>
<evidence type="ECO:0000256" key="2">
    <source>
        <dbReference type="ARBA" id="ARBA00022801"/>
    </source>
</evidence>
<dbReference type="AlphaFoldDB" id="A0A2X4VPV8"/>
<reference evidence="3 4" key="1">
    <citation type="submission" date="2018-06" db="EMBL/GenBank/DDBJ databases">
        <authorList>
            <consortium name="Pathogen Informatics"/>
            <person name="Doyle S."/>
        </authorList>
    </citation>
    <scope>NUCLEOTIDE SEQUENCE [LARGE SCALE GENOMIC DNA]</scope>
    <source>
        <strain evidence="3 4">NCTC4824</strain>
    </source>
</reference>
<evidence type="ECO:0000313" key="4">
    <source>
        <dbReference type="Proteomes" id="UP000249134"/>
    </source>
</evidence>
<dbReference type="InterPro" id="IPR044925">
    <property type="entry name" value="His-Me_finger_sf"/>
</dbReference>
<dbReference type="InterPro" id="IPR007346">
    <property type="entry name" value="Endonuclease-I"/>
</dbReference>
<dbReference type="EC" id="3.1.-.-" evidence="3"/>
<dbReference type="Proteomes" id="UP000249134">
    <property type="component" value="Chromosome 1"/>
</dbReference>
<proteinExistence type="predicted"/>
<keyword evidence="2 3" id="KW-0378">Hydrolase</keyword>
<dbReference type="SUPFAM" id="SSF54060">
    <property type="entry name" value="His-Me finger endonucleases"/>
    <property type="match status" value="1"/>
</dbReference>
<keyword evidence="1" id="KW-0540">Nuclease</keyword>
<organism evidence="3 4">
    <name type="scientific">Lederbergia lenta</name>
    <name type="common">Bacillus lentus</name>
    <dbReference type="NCBI Taxonomy" id="1467"/>
    <lineage>
        <taxon>Bacteria</taxon>
        <taxon>Bacillati</taxon>
        <taxon>Bacillota</taxon>
        <taxon>Bacilli</taxon>
        <taxon>Bacillales</taxon>
        <taxon>Bacillaceae</taxon>
        <taxon>Lederbergia</taxon>
    </lineage>
</organism>
<dbReference type="STRING" id="1348624.GCA_001591545_00344"/>
<keyword evidence="4" id="KW-1185">Reference proteome</keyword>
<dbReference type="KEGG" id="blen:NCTC4824_01251"/>
<dbReference type="RefSeq" id="WP_082788548.1">
    <property type="nucleotide sequence ID" value="NZ_CBCSGM010000001.1"/>
</dbReference>
<dbReference type="Pfam" id="PF04231">
    <property type="entry name" value="Endonuclease_1"/>
    <property type="match status" value="1"/>
</dbReference>
<dbReference type="GO" id="GO:0016787">
    <property type="term" value="F:hydrolase activity"/>
    <property type="evidence" value="ECO:0007669"/>
    <property type="project" value="UniProtKB-KW"/>
</dbReference>